<evidence type="ECO:0000259" key="3">
    <source>
        <dbReference type="PROSITE" id="PS51471"/>
    </source>
</evidence>
<proteinExistence type="inferred from homology"/>
<dbReference type="AlphaFoldDB" id="A0AB74CDL8"/>
<dbReference type="PANTHER" id="PTHR47990">
    <property type="entry name" value="2-OXOGLUTARATE (2OG) AND FE(II)-DEPENDENT OXYGENASE SUPERFAMILY PROTEIN-RELATED"/>
    <property type="match status" value="1"/>
</dbReference>
<keyword evidence="2" id="KW-0408">Iron</keyword>
<protein>
    <submittedName>
        <fullName evidence="4">Gibberellin 2-beta-dioxygenase</fullName>
    </submittedName>
</protein>
<keyword evidence="2" id="KW-0479">Metal-binding</keyword>
<dbReference type="InterPro" id="IPR005123">
    <property type="entry name" value="Oxoglu/Fe-dep_dioxygenase_dom"/>
</dbReference>
<dbReference type="GO" id="GO:0016491">
    <property type="term" value="F:oxidoreductase activity"/>
    <property type="evidence" value="ECO:0007669"/>
    <property type="project" value="UniProtKB-KW"/>
</dbReference>
<evidence type="ECO:0000256" key="2">
    <source>
        <dbReference type="RuleBase" id="RU003682"/>
    </source>
</evidence>
<reference evidence="4 5" key="1">
    <citation type="submission" date="2018-07" db="EMBL/GenBank/DDBJ databases">
        <title>Identification of spontaneous genetic mutation associated with occurrence of a yellow conidial color mutant of Aspergillus flavus.</title>
        <authorList>
            <person name="Chang P.-K."/>
            <person name="Mack B.M."/>
            <person name="Scharfenstein L."/>
            <person name="Gilbert M.K."/>
        </authorList>
    </citation>
    <scope>NUCLEOTIDE SEQUENCE [LARGE SCALE GENOMIC DNA]</scope>
    <source>
        <strain evidence="4 5">CA14</strain>
    </source>
</reference>
<dbReference type="SUPFAM" id="SSF51197">
    <property type="entry name" value="Clavaminate synthase-like"/>
    <property type="match status" value="1"/>
</dbReference>
<dbReference type="GO" id="GO:0046872">
    <property type="term" value="F:metal ion binding"/>
    <property type="evidence" value="ECO:0007669"/>
    <property type="project" value="UniProtKB-KW"/>
</dbReference>
<name>A0AB74CDL8_ASPFL</name>
<dbReference type="EMBL" id="QQZZ01000087">
    <property type="protein sequence ID" value="RMZ44268.1"/>
    <property type="molecule type" value="Genomic_DNA"/>
</dbReference>
<dbReference type="InterPro" id="IPR050231">
    <property type="entry name" value="Iron_ascorbate_oxido_reductase"/>
</dbReference>
<sequence>MPTTRYFDQCPPFPSNLHIVPLPKVSLEGLQNGSEHESQLLFQACQEWGFFSLDLRQSDKGNELLGDAEQMFDLTRETFDLDQSVLDNYAYKPPHDLTGALSPLEQISETSVRLLLSQSQSSPKYDNITLGGHTDIGSITLLFNVVGGLQILPADRENKLENWLYVKPEPGHALVNIGDTLVEWTGGLLRSSLHRVLTAPGEQALVGRQSVAYLVRPRNSASMQRLKGGIIPPVEEGQDDETRSVNEWAGWRARQIMLGQLKPQTRGGKSVVTPA</sequence>
<dbReference type="Gene3D" id="2.60.120.330">
    <property type="entry name" value="B-lactam Antibiotic, Isopenicillin N Synthase, Chain"/>
    <property type="match status" value="2"/>
</dbReference>
<keyword evidence="2" id="KW-0560">Oxidoreductase</keyword>
<dbReference type="PROSITE" id="PS51471">
    <property type="entry name" value="FE2OG_OXY"/>
    <property type="match status" value="1"/>
</dbReference>
<organism evidence="4 5">
    <name type="scientific">Aspergillus flavus</name>
    <dbReference type="NCBI Taxonomy" id="5059"/>
    <lineage>
        <taxon>Eukaryota</taxon>
        <taxon>Fungi</taxon>
        <taxon>Dikarya</taxon>
        <taxon>Ascomycota</taxon>
        <taxon>Pezizomycotina</taxon>
        <taxon>Eurotiomycetes</taxon>
        <taxon>Eurotiomycetidae</taxon>
        <taxon>Eurotiales</taxon>
        <taxon>Aspergillaceae</taxon>
        <taxon>Aspergillus</taxon>
        <taxon>Aspergillus subgen. Circumdati</taxon>
    </lineage>
</organism>
<comment type="similarity">
    <text evidence="1 2">Belongs to the iron/ascorbate-dependent oxidoreductase family.</text>
</comment>
<accession>A0AB74CDL8</accession>
<dbReference type="InterPro" id="IPR027443">
    <property type="entry name" value="IPNS-like_sf"/>
</dbReference>
<dbReference type="Pfam" id="PF03171">
    <property type="entry name" value="2OG-FeII_Oxy"/>
    <property type="match status" value="1"/>
</dbReference>
<evidence type="ECO:0000313" key="5">
    <source>
        <dbReference type="Proteomes" id="UP000275480"/>
    </source>
</evidence>
<dbReference type="Proteomes" id="UP000275480">
    <property type="component" value="Unassembled WGS sequence"/>
</dbReference>
<dbReference type="InterPro" id="IPR044861">
    <property type="entry name" value="IPNS-like_FE2OG_OXY"/>
</dbReference>
<feature type="domain" description="Fe2OG dioxygenase" evidence="3">
    <location>
        <begin position="110"/>
        <end position="217"/>
    </location>
</feature>
<evidence type="ECO:0000256" key="1">
    <source>
        <dbReference type="ARBA" id="ARBA00008056"/>
    </source>
</evidence>
<evidence type="ECO:0000313" key="4">
    <source>
        <dbReference type="EMBL" id="RMZ44268.1"/>
    </source>
</evidence>
<gene>
    <name evidence="4" type="ORF">CA14_004416</name>
</gene>
<comment type="caution">
    <text evidence="4">The sequence shown here is derived from an EMBL/GenBank/DDBJ whole genome shotgun (WGS) entry which is preliminary data.</text>
</comment>